<evidence type="ECO:0008006" key="3">
    <source>
        <dbReference type="Google" id="ProtNLM"/>
    </source>
</evidence>
<dbReference type="RefSeq" id="WP_308438256.1">
    <property type="nucleotide sequence ID" value="NZ_BLIO01000001.1"/>
</dbReference>
<name>A0A640SR24_9ACTN</name>
<reference evidence="1 2" key="1">
    <citation type="submission" date="2019-12" db="EMBL/GenBank/DDBJ databases">
        <title>Whole genome shotgun sequence of Streptomyces hygroscopicus subsp. glebosus NBRC 13786.</title>
        <authorList>
            <person name="Ichikawa N."/>
            <person name="Kimura A."/>
            <person name="Kitahashi Y."/>
            <person name="Komaki H."/>
            <person name="Tamura T."/>
        </authorList>
    </citation>
    <scope>NUCLEOTIDE SEQUENCE [LARGE SCALE GENOMIC DNA]</scope>
    <source>
        <strain evidence="1 2">NBRC 13786</strain>
    </source>
</reference>
<dbReference type="Proteomes" id="UP000430079">
    <property type="component" value="Unassembled WGS sequence"/>
</dbReference>
<keyword evidence="2" id="KW-1185">Reference proteome</keyword>
<sequence>MHRIVQTRLRFDLRTQDYFERRVKEGKTRREIVRCLKRCVAREVFHLVRPTQP</sequence>
<proteinExistence type="predicted"/>
<dbReference type="AlphaFoldDB" id="A0A640SR24"/>
<evidence type="ECO:0000313" key="2">
    <source>
        <dbReference type="Proteomes" id="UP000430079"/>
    </source>
</evidence>
<dbReference type="EMBL" id="BLIO01000001">
    <property type="protein sequence ID" value="GFE13282.1"/>
    <property type="molecule type" value="Genomic_DNA"/>
</dbReference>
<accession>A0A640SR24</accession>
<gene>
    <name evidence="1" type="ORF">Sgleb_13290</name>
</gene>
<protein>
    <recommendedName>
        <fullName evidence="3">IS110 family transposase</fullName>
    </recommendedName>
</protein>
<comment type="caution">
    <text evidence="1">The sequence shown here is derived from an EMBL/GenBank/DDBJ whole genome shotgun (WGS) entry which is preliminary data.</text>
</comment>
<evidence type="ECO:0000313" key="1">
    <source>
        <dbReference type="EMBL" id="GFE13282.1"/>
    </source>
</evidence>
<organism evidence="1 2">
    <name type="scientific">Streptomyces glebosus</name>
    <dbReference type="NCBI Taxonomy" id="249580"/>
    <lineage>
        <taxon>Bacteria</taxon>
        <taxon>Bacillati</taxon>
        <taxon>Actinomycetota</taxon>
        <taxon>Actinomycetes</taxon>
        <taxon>Kitasatosporales</taxon>
        <taxon>Streptomycetaceae</taxon>
        <taxon>Streptomyces</taxon>
    </lineage>
</organism>